<evidence type="ECO:0000256" key="2">
    <source>
        <dbReference type="ARBA" id="ARBA00022801"/>
    </source>
</evidence>
<gene>
    <name evidence="4" type="ORF">H5975_02175</name>
</gene>
<protein>
    <submittedName>
        <fullName evidence="4">NUDIX hydrolase</fullName>
    </submittedName>
</protein>
<comment type="cofactor">
    <cofactor evidence="1">
        <name>Mg(2+)</name>
        <dbReference type="ChEBI" id="CHEBI:18420"/>
    </cofactor>
</comment>
<dbReference type="InterPro" id="IPR000086">
    <property type="entry name" value="NUDIX_hydrolase_dom"/>
</dbReference>
<dbReference type="InterPro" id="IPR015797">
    <property type="entry name" value="NUDIX_hydrolase-like_dom_sf"/>
</dbReference>
<dbReference type="RefSeq" id="WP_204784696.1">
    <property type="nucleotide sequence ID" value="NZ_JACJKU010000012.1"/>
</dbReference>
<evidence type="ECO:0000259" key="3">
    <source>
        <dbReference type="PROSITE" id="PS51462"/>
    </source>
</evidence>
<dbReference type="SUPFAM" id="SSF55811">
    <property type="entry name" value="Nudix"/>
    <property type="match status" value="1"/>
</dbReference>
<dbReference type="CDD" id="cd03424">
    <property type="entry name" value="NUDIX_ADPRase_Nudt5_UGPPase_Nudt14"/>
    <property type="match status" value="1"/>
</dbReference>
<proteinExistence type="predicted"/>
<dbReference type="PANTHER" id="PTHR11839:SF18">
    <property type="entry name" value="NUDIX HYDROLASE DOMAIN-CONTAINING PROTEIN"/>
    <property type="match status" value="1"/>
</dbReference>
<organism evidence="4 5">
    <name type="scientific">Limosilactobacillus coleohominis</name>
    <dbReference type="NCBI Taxonomy" id="181675"/>
    <lineage>
        <taxon>Bacteria</taxon>
        <taxon>Bacillati</taxon>
        <taxon>Bacillota</taxon>
        <taxon>Bacilli</taxon>
        <taxon>Lactobacillales</taxon>
        <taxon>Lactobacillaceae</taxon>
        <taxon>Limosilactobacillus</taxon>
    </lineage>
</organism>
<dbReference type="Gene3D" id="3.90.79.10">
    <property type="entry name" value="Nucleoside Triphosphate Pyrophosphohydrolase"/>
    <property type="match status" value="1"/>
</dbReference>
<keyword evidence="2 4" id="KW-0378">Hydrolase</keyword>
<reference evidence="4 5" key="1">
    <citation type="journal article" date="2021" name="Sci. Rep.">
        <title>The distribution of antibiotic resistance genes in chicken gut microbiota commensals.</title>
        <authorList>
            <person name="Juricova H."/>
            <person name="Matiasovicova J."/>
            <person name="Kubasova T."/>
            <person name="Cejkova D."/>
            <person name="Rychlik I."/>
        </authorList>
    </citation>
    <scope>NUCLEOTIDE SEQUENCE [LARGE SCALE GENOMIC DNA]</scope>
    <source>
        <strain evidence="4 5">An574</strain>
    </source>
</reference>
<feature type="domain" description="Nudix hydrolase" evidence="3">
    <location>
        <begin position="39"/>
        <end position="172"/>
    </location>
</feature>
<dbReference type="Proteomes" id="UP000785625">
    <property type="component" value="Unassembled WGS sequence"/>
</dbReference>
<accession>A0ABS2GWX0</accession>
<evidence type="ECO:0000256" key="1">
    <source>
        <dbReference type="ARBA" id="ARBA00001946"/>
    </source>
</evidence>
<sequence>MEFEERVTSSEQIYSGHILSLEKQRVVTPGGKEATREIVHHAPAIALLMITNDHKVILEQQWRAPVKKVTFEIPAGKVDSRDNGDVLHAAKREMNEETRLQAQTLLKVASTFSSPGFTDEQITLFYATDLSEVKHQLPQDDDEKIHLITVSLDEALTMIREGKIDDMKTVMAIYYWAQKEKNA</sequence>
<name>A0ABS2GWX0_9LACO</name>
<dbReference type="PANTHER" id="PTHR11839">
    <property type="entry name" value="UDP/ADP-SUGAR PYROPHOSPHATASE"/>
    <property type="match status" value="1"/>
</dbReference>
<comment type="caution">
    <text evidence="4">The sequence shown here is derived from an EMBL/GenBank/DDBJ whole genome shotgun (WGS) entry which is preliminary data.</text>
</comment>
<keyword evidence="5" id="KW-1185">Reference proteome</keyword>
<dbReference type="Pfam" id="PF00293">
    <property type="entry name" value="NUDIX"/>
    <property type="match status" value="1"/>
</dbReference>
<evidence type="ECO:0000313" key="4">
    <source>
        <dbReference type="EMBL" id="MBM6940306.1"/>
    </source>
</evidence>
<evidence type="ECO:0000313" key="5">
    <source>
        <dbReference type="Proteomes" id="UP000785625"/>
    </source>
</evidence>
<dbReference type="GO" id="GO:0016787">
    <property type="term" value="F:hydrolase activity"/>
    <property type="evidence" value="ECO:0007669"/>
    <property type="project" value="UniProtKB-KW"/>
</dbReference>
<dbReference type="PROSITE" id="PS51462">
    <property type="entry name" value="NUDIX"/>
    <property type="match status" value="1"/>
</dbReference>
<dbReference type="EMBL" id="JACJKU010000012">
    <property type="protein sequence ID" value="MBM6940306.1"/>
    <property type="molecule type" value="Genomic_DNA"/>
</dbReference>